<accession>A0AAW1UX56</accession>
<reference evidence="3 4" key="1">
    <citation type="submission" date="2023-03" db="EMBL/GenBank/DDBJ databases">
        <title>Genome insight into feeding habits of ladybird beetles.</title>
        <authorList>
            <person name="Li H.-S."/>
            <person name="Huang Y.-H."/>
            <person name="Pang H."/>
        </authorList>
    </citation>
    <scope>NUCLEOTIDE SEQUENCE [LARGE SCALE GENOMIC DNA]</scope>
    <source>
        <strain evidence="3">SYSU_2023b</strain>
        <tissue evidence="3">Whole body</tissue>
    </source>
</reference>
<sequence length="999" mass="113467">MSNYNYLGSHKSSVLRDLMVNFGKHLDVVTIKDVAQHNDYDVHKSTIALQQICASGNDAMSSSKATVVNQTMPECRKVSRIRNSQNYVATFAIEEIIEDIIKGMKILVLMRGLPGSGKSYLSRSILEASLENPVFSEHIFSADNFFMKSGRYVYDISKISEAHSYTQRAAYKAMYKGNSPIIIDNTNTQLWEMQPYCKMAMEYGYKICVLEASTKWSWNINRLANNNEHGVPKATIKRMQERYIQNITAEVLLLSLNLPLHYQKSPQQRSYPPAPSLSNSAMLSNMVMSTNVTHNHNSMNKDLKLPDLWQNSQQEYSLKNNSQCEVSNVIEISDDDENDKCEIKSVPPIRDKIYGNFSLDNIDFSSWGINEKTLKSWNIVTPLKDESSSSFMDFTTNNIEEKIQKIDKGCNTSLSDFYVNHQDASILYGQYRDINPPGKRVPLNKSGMLDKGCSTNNDIITDRNEDLKKLSDIFQNIPPSCIRDMYDDCNSNFDMAFEIFLEDNKDYSNMLSTESNSAYDSATGPKLSKKLSHSDPKISSSEELCHMEASSSGSNSSSPVVHNLSTNLINEPCNSQNSLNFVPPLIQPSISKNKRNKSSESTMGDSDSDSEFDNCSSPGENDTRSEDNDIIEFSLGNTLIEQLEKEFGDPGNNYPKGFQPVVQVPKSFARQLFAFYVESVYQQMETQQNVLDKLVAEDEAFARKLFEEENGIQKKQPAKEGLREIINEQIAMNLHEKEISKWKNCAPNDLAAQLTRKKLYATFPTVNKDALLEIFHANNYDYKQTVEDLLISVDPKDVCNDTNIREPPITQPLLQELEKANQDFGTNKDEEDDVLRSSQYYREEATEYLQKRQDLYQKAQQYYSQGQMEVAQFYSNLAQKQTQLYDMSNNKAATMLLEEHSRRLQNFDTLDLHFLFVKEAIPALDMFIDRNINLLQGGKKTSQSLLVITGRGNRSKNGLSKIKPAVISRLKTRKISFVHLNPGLLKIKVHMNTATSSDL</sequence>
<organism evidence="3 4">
    <name type="scientific">Henosepilachna vigintioctopunctata</name>
    <dbReference type="NCBI Taxonomy" id="420089"/>
    <lineage>
        <taxon>Eukaryota</taxon>
        <taxon>Metazoa</taxon>
        <taxon>Ecdysozoa</taxon>
        <taxon>Arthropoda</taxon>
        <taxon>Hexapoda</taxon>
        <taxon>Insecta</taxon>
        <taxon>Pterygota</taxon>
        <taxon>Neoptera</taxon>
        <taxon>Endopterygota</taxon>
        <taxon>Coleoptera</taxon>
        <taxon>Polyphaga</taxon>
        <taxon>Cucujiformia</taxon>
        <taxon>Coccinelloidea</taxon>
        <taxon>Coccinellidae</taxon>
        <taxon>Epilachninae</taxon>
        <taxon>Epilachnini</taxon>
        <taxon>Henosepilachna</taxon>
    </lineage>
</organism>
<dbReference type="SUPFAM" id="SSF52540">
    <property type="entry name" value="P-loop containing nucleoside triphosphate hydrolases"/>
    <property type="match status" value="1"/>
</dbReference>
<dbReference type="PANTHER" id="PTHR46535:SF1">
    <property type="entry name" value="NEDD4-BINDING PROTEIN 2"/>
    <property type="match status" value="1"/>
</dbReference>
<evidence type="ECO:0000313" key="4">
    <source>
        <dbReference type="Proteomes" id="UP001431783"/>
    </source>
</evidence>
<dbReference type="GO" id="GO:0005634">
    <property type="term" value="C:nucleus"/>
    <property type="evidence" value="ECO:0007669"/>
    <property type="project" value="TreeGrafter"/>
</dbReference>
<gene>
    <name evidence="3" type="ORF">WA026_009307</name>
</gene>
<dbReference type="InterPro" id="IPR013899">
    <property type="entry name" value="DUF1771"/>
</dbReference>
<dbReference type="InterPro" id="IPR002625">
    <property type="entry name" value="Smr_dom"/>
</dbReference>
<evidence type="ECO:0000256" key="1">
    <source>
        <dbReference type="SAM" id="MobiDB-lite"/>
    </source>
</evidence>
<comment type="caution">
    <text evidence="3">The sequence shown here is derived from an EMBL/GenBank/DDBJ whole genome shotgun (WGS) entry which is preliminary data.</text>
</comment>
<dbReference type="InterPro" id="IPR036063">
    <property type="entry name" value="Smr_dom_sf"/>
</dbReference>
<feature type="region of interest" description="Disordered" evidence="1">
    <location>
        <begin position="580"/>
        <end position="628"/>
    </location>
</feature>
<dbReference type="InterPro" id="IPR027417">
    <property type="entry name" value="P-loop_NTPase"/>
</dbReference>
<keyword evidence="4" id="KW-1185">Reference proteome</keyword>
<dbReference type="PANTHER" id="PTHR46535">
    <property type="entry name" value="NEDD4-BINDING PROTEIN 2"/>
    <property type="match status" value="1"/>
</dbReference>
<dbReference type="GO" id="GO:0004519">
    <property type="term" value="F:endonuclease activity"/>
    <property type="evidence" value="ECO:0007669"/>
    <property type="project" value="TreeGrafter"/>
</dbReference>
<dbReference type="SMART" id="SM00463">
    <property type="entry name" value="SMR"/>
    <property type="match status" value="1"/>
</dbReference>
<dbReference type="Gene3D" id="3.40.50.300">
    <property type="entry name" value="P-loop containing nucleotide triphosphate hydrolases"/>
    <property type="match status" value="1"/>
</dbReference>
<feature type="domain" description="Smr" evidence="2">
    <location>
        <begin position="910"/>
        <end position="990"/>
    </location>
</feature>
<protein>
    <recommendedName>
        <fullName evidence="2">Smr domain-containing protein</fullName>
    </recommendedName>
</protein>
<dbReference type="PROSITE" id="PS50828">
    <property type="entry name" value="SMR"/>
    <property type="match status" value="1"/>
</dbReference>
<dbReference type="Gene3D" id="3.30.1370.110">
    <property type="match status" value="1"/>
</dbReference>
<dbReference type="InterPro" id="IPR056718">
    <property type="entry name" value="DUF7816"/>
</dbReference>
<dbReference type="Pfam" id="PF13671">
    <property type="entry name" value="AAA_33"/>
    <property type="match status" value="1"/>
</dbReference>
<dbReference type="SUPFAM" id="SSF160443">
    <property type="entry name" value="SMR domain-like"/>
    <property type="match status" value="1"/>
</dbReference>
<evidence type="ECO:0000313" key="3">
    <source>
        <dbReference type="EMBL" id="KAK9885082.1"/>
    </source>
</evidence>
<name>A0AAW1UX56_9CUCU</name>
<dbReference type="Proteomes" id="UP001431783">
    <property type="component" value="Unassembled WGS sequence"/>
</dbReference>
<dbReference type="InterPro" id="IPR052772">
    <property type="entry name" value="Endo/PolyKinase_Domain-Protein"/>
</dbReference>
<dbReference type="Pfam" id="PF08590">
    <property type="entry name" value="DUF1771"/>
    <property type="match status" value="1"/>
</dbReference>
<dbReference type="EMBL" id="JARQZJ010000094">
    <property type="protein sequence ID" value="KAK9885082.1"/>
    <property type="molecule type" value="Genomic_DNA"/>
</dbReference>
<proteinExistence type="predicted"/>
<dbReference type="SMART" id="SM01162">
    <property type="entry name" value="DUF1771"/>
    <property type="match status" value="1"/>
</dbReference>
<evidence type="ECO:0000259" key="2">
    <source>
        <dbReference type="PROSITE" id="PS50828"/>
    </source>
</evidence>
<dbReference type="AlphaFoldDB" id="A0AAW1UX56"/>
<dbReference type="Pfam" id="PF25124">
    <property type="entry name" value="DUF7816"/>
    <property type="match status" value="1"/>
</dbReference>
<feature type="region of interest" description="Disordered" evidence="1">
    <location>
        <begin position="515"/>
        <end position="560"/>
    </location>
</feature>